<organism evidence="1 2">
    <name type="scientific">Tanacetum coccineum</name>
    <dbReference type="NCBI Taxonomy" id="301880"/>
    <lineage>
        <taxon>Eukaryota</taxon>
        <taxon>Viridiplantae</taxon>
        <taxon>Streptophyta</taxon>
        <taxon>Embryophyta</taxon>
        <taxon>Tracheophyta</taxon>
        <taxon>Spermatophyta</taxon>
        <taxon>Magnoliopsida</taxon>
        <taxon>eudicotyledons</taxon>
        <taxon>Gunneridae</taxon>
        <taxon>Pentapetalae</taxon>
        <taxon>asterids</taxon>
        <taxon>campanulids</taxon>
        <taxon>Asterales</taxon>
        <taxon>Asteraceae</taxon>
        <taxon>Asteroideae</taxon>
        <taxon>Anthemideae</taxon>
        <taxon>Anthemidinae</taxon>
        <taxon>Tanacetum</taxon>
    </lineage>
</organism>
<comment type="caution">
    <text evidence="1">The sequence shown here is derived from an EMBL/GenBank/DDBJ whole genome shotgun (WGS) entry which is preliminary data.</text>
</comment>
<keyword evidence="2" id="KW-1185">Reference proteome</keyword>
<sequence>MDPWREHPKADILYCEFLIEFEWKRSLFEIDFTFDINAFDLDKETDVMKYKVSQKNVCEEEVPLNNNIGKQISDFVDMPSEAVEQGMDGNVLDEIDGAKGEQVPNHVVKKGNLKFLVCKEVANPGVNELVDKGRPLKRKKVYAE</sequence>
<dbReference type="EMBL" id="BQNB010009702">
    <property type="protein sequence ID" value="GJS67217.1"/>
    <property type="molecule type" value="Genomic_DNA"/>
</dbReference>
<gene>
    <name evidence="1" type="ORF">Tco_0681781</name>
</gene>
<evidence type="ECO:0000313" key="2">
    <source>
        <dbReference type="Proteomes" id="UP001151760"/>
    </source>
</evidence>
<name>A0ABQ4XPB1_9ASTR</name>
<dbReference type="Proteomes" id="UP001151760">
    <property type="component" value="Unassembled WGS sequence"/>
</dbReference>
<proteinExistence type="predicted"/>
<reference evidence="1" key="1">
    <citation type="journal article" date="2022" name="Int. J. Mol. Sci.">
        <title>Draft Genome of Tanacetum Coccineum: Genomic Comparison of Closely Related Tanacetum-Family Plants.</title>
        <authorList>
            <person name="Yamashiro T."/>
            <person name="Shiraishi A."/>
            <person name="Nakayama K."/>
            <person name="Satake H."/>
        </authorList>
    </citation>
    <scope>NUCLEOTIDE SEQUENCE</scope>
</reference>
<protein>
    <submittedName>
        <fullName evidence="1">Uncharacterized protein</fullName>
    </submittedName>
</protein>
<reference evidence="1" key="2">
    <citation type="submission" date="2022-01" db="EMBL/GenBank/DDBJ databases">
        <authorList>
            <person name="Yamashiro T."/>
            <person name="Shiraishi A."/>
            <person name="Satake H."/>
            <person name="Nakayama K."/>
        </authorList>
    </citation>
    <scope>NUCLEOTIDE SEQUENCE</scope>
</reference>
<accession>A0ABQ4XPB1</accession>
<evidence type="ECO:0000313" key="1">
    <source>
        <dbReference type="EMBL" id="GJS67217.1"/>
    </source>
</evidence>